<dbReference type="InterPro" id="IPR011990">
    <property type="entry name" value="TPR-like_helical_dom_sf"/>
</dbReference>
<accession>A0A370P1V8</accession>
<comment type="caution">
    <text evidence="5">The sequence shown here is derived from an EMBL/GenBank/DDBJ whole genome shotgun (WGS) entry which is preliminary data.</text>
</comment>
<dbReference type="PANTHER" id="PTHR16305:SF28">
    <property type="entry name" value="GUANYLATE CYCLASE DOMAIN-CONTAINING PROTEIN"/>
    <property type="match status" value="1"/>
</dbReference>
<protein>
    <recommendedName>
        <fullName evidence="4">Guanylate cyclase domain-containing protein</fullName>
    </recommendedName>
</protein>
<dbReference type="GO" id="GO:0035556">
    <property type="term" value="P:intracellular signal transduction"/>
    <property type="evidence" value="ECO:0007669"/>
    <property type="project" value="InterPro"/>
</dbReference>
<keyword evidence="2" id="KW-0067">ATP-binding</keyword>
<evidence type="ECO:0000313" key="6">
    <source>
        <dbReference type="Proteomes" id="UP000255165"/>
    </source>
</evidence>
<dbReference type="SMART" id="SM00028">
    <property type="entry name" value="TPR"/>
    <property type="match status" value="5"/>
</dbReference>
<evidence type="ECO:0000256" key="3">
    <source>
        <dbReference type="PROSITE-ProRule" id="PRU00339"/>
    </source>
</evidence>
<keyword evidence="1" id="KW-0547">Nucleotide-binding</keyword>
<dbReference type="GO" id="GO:0005524">
    <property type="term" value="F:ATP binding"/>
    <property type="evidence" value="ECO:0007669"/>
    <property type="project" value="UniProtKB-KW"/>
</dbReference>
<evidence type="ECO:0000259" key="4">
    <source>
        <dbReference type="PROSITE" id="PS50125"/>
    </source>
</evidence>
<dbReference type="PROSITE" id="PS50005">
    <property type="entry name" value="TPR"/>
    <property type="match status" value="1"/>
</dbReference>
<dbReference type="SMART" id="SM00044">
    <property type="entry name" value="CYCc"/>
    <property type="match status" value="1"/>
</dbReference>
<proteinExistence type="predicted"/>
<dbReference type="SUPFAM" id="SSF52540">
    <property type="entry name" value="P-loop containing nucleoside triphosphate hydrolases"/>
    <property type="match status" value="1"/>
</dbReference>
<dbReference type="GO" id="GO:0009190">
    <property type="term" value="P:cyclic nucleotide biosynthetic process"/>
    <property type="evidence" value="ECO:0007669"/>
    <property type="project" value="InterPro"/>
</dbReference>
<dbReference type="InterPro" id="IPR019734">
    <property type="entry name" value="TPR_rpt"/>
</dbReference>
<dbReference type="CDD" id="cd07302">
    <property type="entry name" value="CHD"/>
    <property type="match status" value="1"/>
</dbReference>
<dbReference type="PROSITE" id="PS50125">
    <property type="entry name" value="GUANYLATE_CYCLASE_2"/>
    <property type="match status" value="1"/>
</dbReference>
<keyword evidence="3" id="KW-0802">TPR repeat</keyword>
<dbReference type="Pfam" id="PF00211">
    <property type="entry name" value="Guanylate_cyc"/>
    <property type="match status" value="1"/>
</dbReference>
<dbReference type="PANTHER" id="PTHR16305">
    <property type="entry name" value="TESTICULAR SOLUBLE ADENYLYL CYCLASE"/>
    <property type="match status" value="1"/>
</dbReference>
<dbReference type="Gene3D" id="3.30.70.1230">
    <property type="entry name" value="Nucleotide cyclase"/>
    <property type="match status" value="1"/>
</dbReference>
<keyword evidence="6" id="KW-1185">Reference proteome</keyword>
<dbReference type="Gene3D" id="3.40.50.300">
    <property type="entry name" value="P-loop containing nucleotide triphosphate hydrolases"/>
    <property type="match status" value="1"/>
</dbReference>
<dbReference type="Proteomes" id="UP000255165">
    <property type="component" value="Unassembled WGS sequence"/>
</dbReference>
<reference evidence="5 6" key="1">
    <citation type="submission" date="2018-06" db="EMBL/GenBank/DDBJ databases">
        <authorList>
            <person name="Feng T."/>
            <person name="Jeon C.O."/>
        </authorList>
    </citation>
    <scope>NUCLEOTIDE SEQUENCE [LARGE SCALE GENOMIC DNA]</scope>
    <source>
        <strain evidence="5 6">S23</strain>
    </source>
</reference>
<name>A0A370P1V8_9BURK</name>
<dbReference type="SUPFAM" id="SSF55073">
    <property type="entry name" value="Nucleotide cyclase"/>
    <property type="match status" value="1"/>
</dbReference>
<dbReference type="InterPro" id="IPR001054">
    <property type="entry name" value="A/G_cyclase"/>
</dbReference>
<evidence type="ECO:0000256" key="1">
    <source>
        <dbReference type="ARBA" id="ARBA00022741"/>
    </source>
</evidence>
<organism evidence="5 6">
    <name type="scientific">Cupriavidus lacunae</name>
    <dbReference type="NCBI Taxonomy" id="2666307"/>
    <lineage>
        <taxon>Bacteria</taxon>
        <taxon>Pseudomonadati</taxon>
        <taxon>Pseudomonadota</taxon>
        <taxon>Betaproteobacteria</taxon>
        <taxon>Burkholderiales</taxon>
        <taxon>Burkholderiaceae</taxon>
        <taxon>Cupriavidus</taxon>
    </lineage>
</organism>
<dbReference type="GO" id="GO:0005737">
    <property type="term" value="C:cytoplasm"/>
    <property type="evidence" value="ECO:0007669"/>
    <property type="project" value="TreeGrafter"/>
</dbReference>
<dbReference type="GO" id="GO:0004016">
    <property type="term" value="F:adenylate cyclase activity"/>
    <property type="evidence" value="ECO:0007669"/>
    <property type="project" value="TreeGrafter"/>
</dbReference>
<feature type="repeat" description="TPR" evidence="3">
    <location>
        <begin position="835"/>
        <end position="868"/>
    </location>
</feature>
<dbReference type="Pfam" id="PF13191">
    <property type="entry name" value="AAA_16"/>
    <property type="match status" value="1"/>
</dbReference>
<dbReference type="AlphaFoldDB" id="A0A370P1V8"/>
<sequence length="1149" mass="126712">MRCANCGFENLAPGNFCEACGARLVRRCPSCGAEASPIAKFCRACGGSLNDFTSGTPEVPDAKGLAPVHYTPPHLAARILAELEAMEARGGTFGERKTITALFADMAGSTALIQDLDPEEARSLIDPVVTLMMEAVHHYEGYVAKFLGDGILALFGAPIAHEDHALRALYAALRMQEAMRRHSDRVRLDRGVPLEIRVGIHSGEVVVRSIRKDDLHTDYDPVGHTIHIASRMEGMARPASTLVSASTYKLAEGYFEFKALGTTQVKGVRDPLEVYEVQGPGALRTRLQVAAHRGLARFVGRQDEMQTLQNALDLAKTGHGQIVGVQGEAGVGKSRLFHEFKARTRQGCLLLETFSVSHGKAFAYLPLIELLKSYFQIASADSDRSCREKVTGRLLTLERSLEDHLPYLLYLFGITEPGSALSDMDTTIRRKRTFDAIASLLIRESLNQPLQLVFEDLQWLDSETNAFLNHFVDSVPDARIVLLVNYRPEHTHDWGTRRDYTQLHLEPLGPAEAQGLLTALLGDDRSLVSLKRLILEKTEGNPFFMEEVVQTLFEEGTLLGQPGSYRVDEAPALLHIPTTVQGVLAARIDRLPFGHKELLQTLAVVGKDFPLTLVQHITALAEDKLRPLLSDLQAADFIYERPAYPEIEYAFKHALTQEVAGNSLLTERRRALHERTAQAIETLFQTRLKDYCSELAHHYSHSGNIPKAVNYLHCAGQQALQRSALTEAVRQLSAAIELQKQSPDSPEGARQELTLRLTLGPALAAARGQASPEVESNYKRALALCELEGQTQYIFSALLGLWTFYQLRAQYETAKSLGNRLLGLASKTRKPEHFAEAHRTLGATAFRLGMLDEARTHMEQVLELQRPDQTQYDFLLGYGRDPAVHAMAALGWNLWYLGKPDLALSHCHKAVALARTRPDAYNLALCLTFAAEVHQCRGEFELTREYAEAAIAVSDEQGLPFFLGLGAVLQGWALAQEGRHEDGIARMLHGLRACETTGAALGNPGLFAQLADAYAKAGQIVAGLDRVAEALVLVEETGEQVDEARLHRLRGELLLRRAEDKPSMPASQHEAEACFHKAIAVARAQGARSLELQATLSLARLWSQQGKLEAARDTLADIHGSFTEGLDLADWKQAKALLEDLALRVGHQR</sequence>
<dbReference type="EMBL" id="QKWJ01000002">
    <property type="protein sequence ID" value="RDK11850.1"/>
    <property type="molecule type" value="Genomic_DNA"/>
</dbReference>
<dbReference type="Pfam" id="PF12773">
    <property type="entry name" value="DZR"/>
    <property type="match status" value="1"/>
</dbReference>
<dbReference type="SUPFAM" id="SSF48452">
    <property type="entry name" value="TPR-like"/>
    <property type="match status" value="2"/>
</dbReference>
<dbReference type="RefSeq" id="WP_115013123.1">
    <property type="nucleotide sequence ID" value="NZ_QKWJ01000002.1"/>
</dbReference>
<dbReference type="InterPro" id="IPR025874">
    <property type="entry name" value="DZR"/>
</dbReference>
<dbReference type="Gene3D" id="1.25.40.10">
    <property type="entry name" value="Tetratricopeptide repeat domain"/>
    <property type="match status" value="2"/>
</dbReference>
<dbReference type="InterPro" id="IPR029787">
    <property type="entry name" value="Nucleotide_cyclase"/>
</dbReference>
<evidence type="ECO:0000256" key="2">
    <source>
        <dbReference type="ARBA" id="ARBA00022840"/>
    </source>
</evidence>
<evidence type="ECO:0000313" key="5">
    <source>
        <dbReference type="EMBL" id="RDK11850.1"/>
    </source>
</evidence>
<gene>
    <name evidence="5" type="ORF">DN412_02830</name>
</gene>
<dbReference type="InterPro" id="IPR027417">
    <property type="entry name" value="P-loop_NTPase"/>
</dbReference>
<dbReference type="InterPro" id="IPR041664">
    <property type="entry name" value="AAA_16"/>
</dbReference>
<feature type="domain" description="Guanylate cyclase" evidence="4">
    <location>
        <begin position="100"/>
        <end position="233"/>
    </location>
</feature>